<dbReference type="AlphaFoldDB" id="A0A917XKW7"/>
<sequence>MTYGILAEARTGRTGGARWLTVRRVGLRTAWSAGPPHGHTGPPHGRTRRARAPAYARAAALSAYEEKLLAPAERSAADSVRRGELLFRADSPQDLVDMFTGGLPEVSGPAPSA</sequence>
<dbReference type="EMBL" id="BMML01000025">
    <property type="protein sequence ID" value="GGN36401.1"/>
    <property type="molecule type" value="Genomic_DNA"/>
</dbReference>
<feature type="region of interest" description="Disordered" evidence="1">
    <location>
        <begin position="30"/>
        <end position="50"/>
    </location>
</feature>
<feature type="compositionally biased region" description="Low complexity" evidence="1">
    <location>
        <begin position="34"/>
        <end position="44"/>
    </location>
</feature>
<reference evidence="2" key="2">
    <citation type="submission" date="2020-09" db="EMBL/GenBank/DDBJ databases">
        <authorList>
            <person name="Sun Q."/>
            <person name="Zhou Y."/>
        </authorList>
    </citation>
    <scope>NUCLEOTIDE SEQUENCE</scope>
    <source>
        <strain evidence="2">CGMCC 4.7110</strain>
    </source>
</reference>
<evidence type="ECO:0000313" key="2">
    <source>
        <dbReference type="EMBL" id="GGN36401.1"/>
    </source>
</evidence>
<proteinExistence type="predicted"/>
<name>A0A917XKW7_9ACTN</name>
<gene>
    <name evidence="2" type="ORF">GCM10011578_079560</name>
</gene>
<protein>
    <submittedName>
        <fullName evidence="2">Uncharacterized protein</fullName>
    </submittedName>
</protein>
<accession>A0A917XKW7</accession>
<comment type="caution">
    <text evidence="2">The sequence shown here is derived from an EMBL/GenBank/DDBJ whole genome shotgun (WGS) entry which is preliminary data.</text>
</comment>
<evidence type="ECO:0000313" key="3">
    <source>
        <dbReference type="Proteomes" id="UP000653411"/>
    </source>
</evidence>
<reference evidence="2" key="1">
    <citation type="journal article" date="2014" name="Int. J. Syst. Evol. Microbiol.">
        <title>Complete genome sequence of Corynebacterium casei LMG S-19264T (=DSM 44701T), isolated from a smear-ripened cheese.</title>
        <authorList>
            <consortium name="US DOE Joint Genome Institute (JGI-PGF)"/>
            <person name="Walter F."/>
            <person name="Albersmeier A."/>
            <person name="Kalinowski J."/>
            <person name="Ruckert C."/>
        </authorList>
    </citation>
    <scope>NUCLEOTIDE SEQUENCE</scope>
    <source>
        <strain evidence="2">CGMCC 4.7110</strain>
    </source>
</reference>
<organism evidence="2 3">
    <name type="scientific">Streptomyces fuscichromogenes</name>
    <dbReference type="NCBI Taxonomy" id="1324013"/>
    <lineage>
        <taxon>Bacteria</taxon>
        <taxon>Bacillati</taxon>
        <taxon>Actinomycetota</taxon>
        <taxon>Actinomycetes</taxon>
        <taxon>Kitasatosporales</taxon>
        <taxon>Streptomycetaceae</taxon>
        <taxon>Streptomyces</taxon>
    </lineage>
</organism>
<keyword evidence="3" id="KW-1185">Reference proteome</keyword>
<dbReference type="Proteomes" id="UP000653411">
    <property type="component" value="Unassembled WGS sequence"/>
</dbReference>
<evidence type="ECO:0000256" key="1">
    <source>
        <dbReference type="SAM" id="MobiDB-lite"/>
    </source>
</evidence>